<dbReference type="EMBL" id="BORB01000064">
    <property type="protein sequence ID" value="GIN59838.1"/>
    <property type="molecule type" value="Genomic_DNA"/>
</dbReference>
<sequence length="60" mass="6707">MSCKKHSRCNNCVAECRNNRIESDAVIQCDSLLIHQDFCVDARVGVEEAAATTFHDNCSF</sequence>
<evidence type="ECO:0000313" key="1">
    <source>
        <dbReference type="EMBL" id="GIN59838.1"/>
    </source>
</evidence>
<accession>A0ABQ4KPH5</accession>
<gene>
    <name evidence="1" type="ORF">J8TS2_41570</name>
</gene>
<evidence type="ECO:0000313" key="2">
    <source>
        <dbReference type="Proteomes" id="UP000679950"/>
    </source>
</evidence>
<protein>
    <submittedName>
        <fullName evidence="1">Uncharacterized protein</fullName>
    </submittedName>
</protein>
<keyword evidence="2" id="KW-1185">Reference proteome</keyword>
<organism evidence="1 2">
    <name type="scientific">Lederbergia ruris</name>
    <dbReference type="NCBI Taxonomy" id="217495"/>
    <lineage>
        <taxon>Bacteria</taxon>
        <taxon>Bacillati</taxon>
        <taxon>Bacillota</taxon>
        <taxon>Bacilli</taxon>
        <taxon>Bacillales</taxon>
        <taxon>Bacillaceae</taxon>
        <taxon>Lederbergia</taxon>
    </lineage>
</organism>
<reference evidence="1 2" key="1">
    <citation type="submission" date="2021-03" db="EMBL/GenBank/DDBJ databases">
        <title>Antimicrobial resistance genes in bacteria isolated from Japanese honey, and their potential for conferring macrolide and lincosamide resistance in the American foulbrood pathogen Paenibacillus larvae.</title>
        <authorList>
            <person name="Okamoto M."/>
            <person name="Kumagai M."/>
            <person name="Kanamori H."/>
            <person name="Takamatsu D."/>
        </authorList>
    </citation>
    <scope>NUCLEOTIDE SEQUENCE [LARGE SCALE GENOMIC DNA]</scope>
    <source>
        <strain evidence="1 2">J8TS2</strain>
    </source>
</reference>
<dbReference type="Proteomes" id="UP000679950">
    <property type="component" value="Unassembled WGS sequence"/>
</dbReference>
<proteinExistence type="predicted"/>
<name>A0ABQ4KPH5_9BACI</name>
<comment type="caution">
    <text evidence="1">The sequence shown here is derived from an EMBL/GenBank/DDBJ whole genome shotgun (WGS) entry which is preliminary data.</text>
</comment>